<reference key="1">
    <citation type="submission" date="2019-01" db="UniProtKB">
        <authorList>
            <consortium name="RefSeq"/>
        </authorList>
    </citation>
    <scope>IDENTIFICATION</scope>
</reference>
<proteinExistence type="predicted"/>
<evidence type="ECO:0000256" key="1">
    <source>
        <dbReference type="SAM" id="MobiDB-lite"/>
    </source>
</evidence>
<feature type="region of interest" description="Disordered" evidence="1">
    <location>
        <begin position="21"/>
        <end position="50"/>
    </location>
</feature>
<evidence type="ECO:0000313" key="2">
    <source>
        <dbReference type="Proteomes" id="UP001652641"/>
    </source>
</evidence>
<gene>
    <name evidence="3" type="primary">C14H20orf204</name>
</gene>
<evidence type="ECO:0000313" key="3">
    <source>
        <dbReference type="RefSeq" id="XP_025870841.1"/>
    </source>
</evidence>
<keyword evidence="2" id="KW-1185">Reference proteome</keyword>
<accession>A0A3Q7TZT0</accession>
<dbReference type="RefSeq" id="XP_025870841.1">
    <property type="nucleotide sequence ID" value="XM_026015056.2"/>
</dbReference>
<protein>
    <submittedName>
        <fullName evidence="3">Uncharacterized protein C20orf204 homolog</fullName>
    </submittedName>
</protein>
<feature type="region of interest" description="Disordered" evidence="1">
    <location>
        <begin position="136"/>
        <end position="183"/>
    </location>
</feature>
<name>A0A3Q7TZT0_VULVU</name>
<reference evidence="3" key="2">
    <citation type="submission" date="2025-08" db="UniProtKB">
        <authorList>
            <consortium name="RefSeq"/>
        </authorList>
    </citation>
    <scope>IDENTIFICATION</scope>
    <source>
        <tissue evidence="3">Cell line</tissue>
    </source>
</reference>
<organism evidence="2 3">
    <name type="scientific">Vulpes vulpes</name>
    <name type="common">Red fox</name>
    <dbReference type="NCBI Taxonomy" id="9627"/>
    <lineage>
        <taxon>Eukaryota</taxon>
        <taxon>Metazoa</taxon>
        <taxon>Chordata</taxon>
        <taxon>Craniata</taxon>
        <taxon>Vertebrata</taxon>
        <taxon>Euteleostomi</taxon>
        <taxon>Mammalia</taxon>
        <taxon>Eutheria</taxon>
        <taxon>Laurasiatheria</taxon>
        <taxon>Carnivora</taxon>
        <taxon>Caniformia</taxon>
        <taxon>Canidae</taxon>
        <taxon>Vulpes</taxon>
    </lineage>
</organism>
<dbReference type="Proteomes" id="UP001652641">
    <property type="component" value="Chromosome 14"/>
</dbReference>
<dbReference type="AlphaFoldDB" id="A0A3Q7TZT0"/>
<dbReference type="KEGG" id="vvp:112932194"/>
<sequence>MVSAEALAWLFVSRRVFEEPTSKASSARRQRSLLQPVLRPQPPPAHGPATHGYVPGPLAGLREGLAVTGPCRVDLPMPTAAARLRPLTCWACLGASSRGHSEPASAAPQASVLLGVRPVQPGGLGWCVARGGELAARSPTCGPPPKPGSWGEAGEGVSGVAQLPPSAAPGGSPKPSPPRGGVALRGALSPVLLGGRCWGALPELGEPGGAVLLEPEHFCPRSGGRGPLRRRAWPCWGRDAGCTPRPRSALPLAPPLPALPPSPPPFTPCLHRAVWPAGPRPSCPKPETARTCPASPCLGHDGPRPLRCAPAGRLLGAVVGAAVGAPPRPGHPALTQRPFQVTPRPALWALLLALLGMAPGQAGPRACSVPNVLRHYRAVISEDLQAAVRQGGPGAAWTGPGSRPLHFIQKNLTGAAASGWRGRVGASCGAQKERGILLSIASLGRTLRRVVAGRRRGALERAAWTVALRTDAVMRRHCWALRQRSWWPKRRPPRRRRGSRRLVLRALDAIATCWEKLFALRAATEGT</sequence>
<dbReference type="CTD" id="135315660"/>